<dbReference type="GO" id="GO:0008270">
    <property type="term" value="F:zinc ion binding"/>
    <property type="evidence" value="ECO:0007669"/>
    <property type="project" value="UniProtKB-KW"/>
</dbReference>
<dbReference type="InterPro" id="IPR017907">
    <property type="entry name" value="Znf_RING_CS"/>
</dbReference>
<dbReference type="Gene3D" id="3.30.160.60">
    <property type="entry name" value="Classic Zinc Finger"/>
    <property type="match status" value="1"/>
</dbReference>
<feature type="domain" description="B box-type" evidence="6">
    <location>
        <begin position="118"/>
        <end position="165"/>
    </location>
</feature>
<dbReference type="InterPro" id="IPR000315">
    <property type="entry name" value="Znf_B-box"/>
</dbReference>
<dbReference type="SUPFAM" id="SSF57845">
    <property type="entry name" value="B-box zinc-binding domain"/>
    <property type="match status" value="1"/>
</dbReference>
<dbReference type="Gene3D" id="3.30.40.10">
    <property type="entry name" value="Zinc/RING finger domain, C3HC4 (zinc finger)"/>
    <property type="match status" value="1"/>
</dbReference>
<evidence type="ECO:0000313" key="8">
    <source>
        <dbReference type="Proteomes" id="UP001519460"/>
    </source>
</evidence>
<dbReference type="PROSITE" id="PS00518">
    <property type="entry name" value="ZF_RING_1"/>
    <property type="match status" value="1"/>
</dbReference>
<dbReference type="PROSITE" id="PS50119">
    <property type="entry name" value="ZF_BBOX"/>
    <property type="match status" value="2"/>
</dbReference>
<dbReference type="AlphaFoldDB" id="A0ABD0KQF6"/>
<dbReference type="PROSITE" id="PS50089">
    <property type="entry name" value="ZF_RING_2"/>
    <property type="match status" value="1"/>
</dbReference>
<evidence type="ECO:0000256" key="1">
    <source>
        <dbReference type="ARBA" id="ARBA00022723"/>
    </source>
</evidence>
<dbReference type="Proteomes" id="UP001519460">
    <property type="component" value="Unassembled WGS sequence"/>
</dbReference>
<gene>
    <name evidence="7" type="ORF">BaRGS_00019323</name>
</gene>
<dbReference type="PANTHER" id="PTHR25462">
    <property type="entry name" value="BONUS, ISOFORM C-RELATED"/>
    <property type="match status" value="1"/>
</dbReference>
<dbReference type="Pfam" id="PF00643">
    <property type="entry name" value="zf-B_box"/>
    <property type="match status" value="1"/>
</dbReference>
<feature type="non-terminal residue" evidence="7">
    <location>
        <position position="625"/>
    </location>
</feature>
<reference evidence="7 8" key="1">
    <citation type="journal article" date="2023" name="Sci. Data">
        <title>Genome assembly of the Korean intertidal mud-creeper Batillaria attramentaria.</title>
        <authorList>
            <person name="Patra A.K."/>
            <person name="Ho P.T."/>
            <person name="Jun S."/>
            <person name="Lee S.J."/>
            <person name="Kim Y."/>
            <person name="Won Y.J."/>
        </authorList>
    </citation>
    <scope>NUCLEOTIDE SEQUENCE [LARGE SCALE GENOMIC DNA]</scope>
    <source>
        <strain evidence="7">Wonlab-2016</strain>
    </source>
</reference>
<dbReference type="EMBL" id="JACVVK020000138">
    <property type="protein sequence ID" value="KAK7489379.1"/>
    <property type="molecule type" value="Genomic_DNA"/>
</dbReference>
<keyword evidence="1" id="KW-0479">Metal-binding</keyword>
<evidence type="ECO:0000256" key="4">
    <source>
        <dbReference type="PROSITE-ProRule" id="PRU00024"/>
    </source>
</evidence>
<dbReference type="SMART" id="SM00184">
    <property type="entry name" value="RING"/>
    <property type="match status" value="1"/>
</dbReference>
<evidence type="ECO:0000256" key="3">
    <source>
        <dbReference type="ARBA" id="ARBA00022833"/>
    </source>
</evidence>
<sequence>MATRERDGNMGEAEKKRLMCSVCLEPYRQPKLLPCFHTFCTPCLEQLATSTTSEPVHVGHSSQFLATGATEKTPHNFERGATGGDNCSFACPTCRKVVVVPPGGRNFKMEAALASAASESLTCEMCDNSSTATIACVECQKRLCALCQRFHDQVAGTKYHNLISLESSGNQATEGPTRAAPQKFCKTHNRQELVFRCCSCDVIICSQCLQSSHKGHQTEDLAVASERIRAEVRELLGKLEVKVKATKEVIAEVNKTEQDLERQRQGVIGEAVEAAGKVAAWANQAEENLVKEVDKMAAPLKAQLQSQKTAAREDNAALVQIQDRAKLVMKNGTYAELQSLRSDIERSLERDASSLSLQDVVGQVKEDKFFKRLSSGQEVLQNVVPKFVGAVQSGPSDGESKTTAFCISGTPSFQYEYFSVCPDLNGEGFAVLTGFSWHERFGYYVSLTRYDMKGKMILPETPLNNFVVPQQCHLHLLRSLSCLVCTVGSRLATVSDEGQVKGVYDAAPLSNLVLAHSAPNGHIYVIGHRMEDVFEIQRITIDSAGKPSATPLHQVVVPNCTVEGFDVSADECYFALVRVFYETGAQDEQCTYAEVVLFERMQPEPCAVFNTPVVPSLCEASPSVD</sequence>
<evidence type="ECO:0000259" key="5">
    <source>
        <dbReference type="PROSITE" id="PS50089"/>
    </source>
</evidence>
<keyword evidence="8" id="KW-1185">Reference proteome</keyword>
<evidence type="ECO:0000259" key="6">
    <source>
        <dbReference type="PROSITE" id="PS50119"/>
    </source>
</evidence>
<dbReference type="Pfam" id="PF00097">
    <property type="entry name" value="zf-C3HC4"/>
    <property type="match status" value="1"/>
</dbReference>
<name>A0ABD0KQF6_9CAEN</name>
<dbReference type="InterPro" id="IPR001841">
    <property type="entry name" value="Znf_RING"/>
</dbReference>
<accession>A0ABD0KQF6</accession>
<dbReference type="PANTHER" id="PTHR25462:SF296">
    <property type="entry name" value="MEIOTIC P26, ISOFORM F"/>
    <property type="match status" value="1"/>
</dbReference>
<proteinExistence type="predicted"/>
<dbReference type="InterPro" id="IPR018957">
    <property type="entry name" value="Znf_C3HC4_RING-type"/>
</dbReference>
<organism evidence="7 8">
    <name type="scientific">Batillaria attramentaria</name>
    <dbReference type="NCBI Taxonomy" id="370345"/>
    <lineage>
        <taxon>Eukaryota</taxon>
        <taxon>Metazoa</taxon>
        <taxon>Spiralia</taxon>
        <taxon>Lophotrochozoa</taxon>
        <taxon>Mollusca</taxon>
        <taxon>Gastropoda</taxon>
        <taxon>Caenogastropoda</taxon>
        <taxon>Sorbeoconcha</taxon>
        <taxon>Cerithioidea</taxon>
        <taxon>Batillariidae</taxon>
        <taxon>Batillaria</taxon>
    </lineage>
</organism>
<feature type="domain" description="B box-type" evidence="6">
    <location>
        <begin position="180"/>
        <end position="221"/>
    </location>
</feature>
<protein>
    <submittedName>
        <fullName evidence="7">Uncharacterized protein</fullName>
    </submittedName>
</protein>
<keyword evidence="2 4" id="KW-0863">Zinc-finger</keyword>
<dbReference type="Gene3D" id="4.10.830.40">
    <property type="match status" value="1"/>
</dbReference>
<comment type="caution">
    <text evidence="7">The sequence shown here is derived from an EMBL/GenBank/DDBJ whole genome shotgun (WGS) entry which is preliminary data.</text>
</comment>
<keyword evidence="3" id="KW-0862">Zinc</keyword>
<dbReference type="SUPFAM" id="SSF57850">
    <property type="entry name" value="RING/U-box"/>
    <property type="match status" value="1"/>
</dbReference>
<evidence type="ECO:0000256" key="2">
    <source>
        <dbReference type="ARBA" id="ARBA00022771"/>
    </source>
</evidence>
<dbReference type="InterPro" id="IPR013083">
    <property type="entry name" value="Znf_RING/FYVE/PHD"/>
</dbReference>
<evidence type="ECO:0000313" key="7">
    <source>
        <dbReference type="EMBL" id="KAK7489379.1"/>
    </source>
</evidence>
<dbReference type="SMART" id="SM00336">
    <property type="entry name" value="BBOX"/>
    <property type="match status" value="2"/>
</dbReference>
<dbReference type="InterPro" id="IPR047153">
    <property type="entry name" value="TRIM45/56/19-like"/>
</dbReference>
<feature type="domain" description="RING-type" evidence="5">
    <location>
        <begin position="20"/>
        <end position="95"/>
    </location>
</feature>